<evidence type="ECO:0000256" key="1">
    <source>
        <dbReference type="SAM" id="MobiDB-lite"/>
    </source>
</evidence>
<gene>
    <name evidence="2" type="ORF">CVM52_26050</name>
</gene>
<protein>
    <submittedName>
        <fullName evidence="2">Uncharacterized protein</fullName>
    </submittedName>
</protein>
<dbReference type="RefSeq" id="WP_133120019.1">
    <property type="nucleotide sequence ID" value="NZ_PGTB01000379.1"/>
</dbReference>
<reference evidence="2 3" key="1">
    <citation type="journal article" date="2018" name="Int. J. Syst. Evol. Microbiol.">
        <title>Pseudooceanicola lipolyticus sp. nov., a marine alphaproteobacterium, reclassification of Oceanicola flagellatus as Pseudooceanicola flagellatus comb. nov. and emended description of the genus Pseudooceanicola.</title>
        <authorList>
            <person name="Huang M.-M."/>
            <person name="Guo L.-L."/>
            <person name="Wu Y.-H."/>
            <person name="Lai Q.-L."/>
            <person name="Shao Z.-Z."/>
            <person name="Wang C.-S."/>
            <person name="Wu M."/>
            <person name="Xu X.-W."/>
        </authorList>
    </citation>
    <scope>NUCLEOTIDE SEQUENCE [LARGE SCALE GENOMIC DNA]</scope>
    <source>
        <strain evidence="2 3">157</strain>
    </source>
</reference>
<dbReference type="Proteomes" id="UP000231553">
    <property type="component" value="Unassembled WGS sequence"/>
</dbReference>
<dbReference type="EMBL" id="PGTB01000379">
    <property type="protein sequence ID" value="PJE31487.1"/>
    <property type="molecule type" value="Genomic_DNA"/>
</dbReference>
<accession>A0A2M8IT64</accession>
<comment type="caution">
    <text evidence="2">The sequence shown here is derived from an EMBL/GenBank/DDBJ whole genome shotgun (WGS) entry which is preliminary data.</text>
</comment>
<name>A0A2M8IT64_9RHOB</name>
<dbReference type="AlphaFoldDB" id="A0A2M8IT64"/>
<dbReference type="OrthoDB" id="7874994at2"/>
<evidence type="ECO:0000313" key="3">
    <source>
        <dbReference type="Proteomes" id="UP000231553"/>
    </source>
</evidence>
<feature type="region of interest" description="Disordered" evidence="1">
    <location>
        <begin position="16"/>
        <end position="61"/>
    </location>
</feature>
<proteinExistence type="predicted"/>
<sequence>MYVSYGIPVVAQQMTGHPAALPADPPAGGRDTQVAPVSDQQGTGASQLGLGGEEPSAPPSALQRKIMEILERQARDLEQS</sequence>
<keyword evidence="3" id="KW-1185">Reference proteome</keyword>
<organism evidence="2 3">
    <name type="scientific">Pseudooceanicola lipolyticus</name>
    <dbReference type="NCBI Taxonomy" id="2029104"/>
    <lineage>
        <taxon>Bacteria</taxon>
        <taxon>Pseudomonadati</taxon>
        <taxon>Pseudomonadota</taxon>
        <taxon>Alphaproteobacteria</taxon>
        <taxon>Rhodobacterales</taxon>
        <taxon>Paracoccaceae</taxon>
        <taxon>Pseudooceanicola</taxon>
    </lineage>
</organism>
<evidence type="ECO:0000313" key="2">
    <source>
        <dbReference type="EMBL" id="PJE31487.1"/>
    </source>
</evidence>